<comment type="caution">
    <text evidence="1">The sequence shown here is derived from an EMBL/GenBank/DDBJ whole genome shotgun (WGS) entry which is preliminary data.</text>
</comment>
<keyword evidence="1" id="KW-0489">Methyltransferase</keyword>
<evidence type="ECO:0000313" key="2">
    <source>
        <dbReference type="Proteomes" id="UP000827976"/>
    </source>
</evidence>
<protein>
    <submittedName>
        <fullName evidence="1">S-adenosyl-L-methionine-dependent methyltransferase protein</fullName>
    </submittedName>
</protein>
<dbReference type="Proteomes" id="UP000827976">
    <property type="component" value="Chromosome 4"/>
</dbReference>
<gene>
    <name evidence="1" type="ORF">IHE45_04G145700</name>
</gene>
<dbReference type="EMBL" id="CM037014">
    <property type="protein sequence ID" value="KAH7687071.1"/>
    <property type="molecule type" value="Genomic_DNA"/>
</dbReference>
<accession>A0ACB7WG58</accession>
<proteinExistence type="predicted"/>
<name>A0ACB7WG58_DIOAL</name>
<sequence>MCIYIYIFVLRTETHVTITMKLVWCPEMAARAYIDAVKALADGDIEDKDVAELVSAMAGGWRSEFIVEAWSAGVSTSLGLATVATHTGGKRVCMVLDERAQAEYEQAMEHAGVSPAEVVVGEGEERVKELEGVDFMVVDMRRRDAARVLRGVRPGPRGMVVVCTRAVGKDGGAAWMMGRGTRVVRAAFLPIGGGLEILHVGVGNGPGLQGGCGGRWIKCVDHDTGELHVFRR</sequence>
<evidence type="ECO:0000313" key="1">
    <source>
        <dbReference type="EMBL" id="KAH7687071.1"/>
    </source>
</evidence>
<keyword evidence="2" id="KW-1185">Reference proteome</keyword>
<reference evidence="2" key="1">
    <citation type="journal article" date="2022" name="Nat. Commun.">
        <title>Chromosome evolution and the genetic basis of agronomically important traits in greater yam.</title>
        <authorList>
            <person name="Bredeson J.V."/>
            <person name="Lyons J.B."/>
            <person name="Oniyinde I.O."/>
            <person name="Okereke N.R."/>
            <person name="Kolade O."/>
            <person name="Nnabue I."/>
            <person name="Nwadili C.O."/>
            <person name="Hribova E."/>
            <person name="Parker M."/>
            <person name="Nwogha J."/>
            <person name="Shu S."/>
            <person name="Carlson J."/>
            <person name="Kariba R."/>
            <person name="Muthemba S."/>
            <person name="Knop K."/>
            <person name="Barton G.J."/>
            <person name="Sherwood A.V."/>
            <person name="Lopez-Montes A."/>
            <person name="Asiedu R."/>
            <person name="Jamnadass R."/>
            <person name="Muchugi A."/>
            <person name="Goodstein D."/>
            <person name="Egesi C.N."/>
            <person name="Featherston J."/>
            <person name="Asfaw A."/>
            <person name="Simpson G.G."/>
            <person name="Dolezel J."/>
            <person name="Hendre P.S."/>
            <person name="Van Deynze A."/>
            <person name="Kumar P.L."/>
            <person name="Obidiegwu J.E."/>
            <person name="Bhattacharjee R."/>
            <person name="Rokhsar D.S."/>
        </authorList>
    </citation>
    <scope>NUCLEOTIDE SEQUENCE [LARGE SCALE GENOMIC DNA]</scope>
    <source>
        <strain evidence="2">cv. TDa95/00328</strain>
    </source>
</reference>
<organism evidence="1 2">
    <name type="scientific">Dioscorea alata</name>
    <name type="common">Purple yam</name>
    <dbReference type="NCBI Taxonomy" id="55571"/>
    <lineage>
        <taxon>Eukaryota</taxon>
        <taxon>Viridiplantae</taxon>
        <taxon>Streptophyta</taxon>
        <taxon>Embryophyta</taxon>
        <taxon>Tracheophyta</taxon>
        <taxon>Spermatophyta</taxon>
        <taxon>Magnoliopsida</taxon>
        <taxon>Liliopsida</taxon>
        <taxon>Dioscoreales</taxon>
        <taxon>Dioscoreaceae</taxon>
        <taxon>Dioscorea</taxon>
    </lineage>
</organism>
<keyword evidence="1" id="KW-0808">Transferase</keyword>